<organism evidence="2 3">
    <name type="scientific">Nitratireductor thuwali</name>
    <dbReference type="NCBI Taxonomy" id="2267699"/>
    <lineage>
        <taxon>Bacteria</taxon>
        <taxon>Pseudomonadati</taxon>
        <taxon>Pseudomonadota</taxon>
        <taxon>Alphaproteobacteria</taxon>
        <taxon>Hyphomicrobiales</taxon>
        <taxon>Phyllobacteriaceae</taxon>
        <taxon>Nitratireductor</taxon>
    </lineage>
</organism>
<reference evidence="2 3" key="1">
    <citation type="submission" date="2018-07" db="EMBL/GenBank/DDBJ databases">
        <title>Genome sequence of Nitratireductor thuwali#1536.</title>
        <authorList>
            <person name="Michoud G."/>
            <person name="Merlino G."/>
            <person name="Sefrji F.O."/>
            <person name="Daffonchio D."/>
        </authorList>
    </citation>
    <scope>NUCLEOTIDE SEQUENCE [LARGE SCALE GENOMIC DNA]</scope>
    <source>
        <strain evidence="3">Nit1536</strain>
    </source>
</reference>
<proteinExistence type="predicted"/>
<keyword evidence="3" id="KW-1185">Reference proteome</keyword>
<gene>
    <name evidence="2" type="ORF">NTH_04113</name>
</gene>
<dbReference type="Pfam" id="PF08241">
    <property type="entry name" value="Methyltransf_11"/>
    <property type="match status" value="1"/>
</dbReference>
<dbReference type="InterPro" id="IPR029063">
    <property type="entry name" value="SAM-dependent_MTases_sf"/>
</dbReference>
<dbReference type="InterPro" id="IPR013216">
    <property type="entry name" value="Methyltransf_11"/>
</dbReference>
<protein>
    <recommendedName>
        <fullName evidence="1">Methyltransferase type 11 domain-containing protein</fullName>
    </recommendedName>
</protein>
<evidence type="ECO:0000313" key="3">
    <source>
        <dbReference type="Proteomes" id="UP001342418"/>
    </source>
</evidence>
<name>A0ABY5MQ44_9HYPH</name>
<dbReference type="Gene3D" id="3.40.50.150">
    <property type="entry name" value="Vaccinia Virus protein VP39"/>
    <property type="match status" value="1"/>
</dbReference>
<dbReference type="SUPFAM" id="SSF53335">
    <property type="entry name" value="S-adenosyl-L-methionine-dependent methyltransferases"/>
    <property type="match status" value="1"/>
</dbReference>
<dbReference type="RefSeq" id="WP_338531748.1">
    <property type="nucleotide sequence ID" value="NZ_CP030941.1"/>
</dbReference>
<evidence type="ECO:0000313" key="2">
    <source>
        <dbReference type="EMBL" id="UUP19608.1"/>
    </source>
</evidence>
<feature type="domain" description="Methyltransferase type 11" evidence="1">
    <location>
        <begin position="38"/>
        <end position="89"/>
    </location>
</feature>
<sequence length="91" mass="9954">MNPLYDTIGLNYANLRRPDPRIARQIEAALGGAQTVLNVGAGAGSYEPTGRQITAVEPSARMMRQRAASNATLIQGRAEHLPFDDKSFDRR</sequence>
<dbReference type="EMBL" id="CP030941">
    <property type="protein sequence ID" value="UUP19608.1"/>
    <property type="molecule type" value="Genomic_DNA"/>
</dbReference>
<accession>A0ABY5MQ44</accession>
<evidence type="ECO:0000259" key="1">
    <source>
        <dbReference type="Pfam" id="PF08241"/>
    </source>
</evidence>
<dbReference type="Proteomes" id="UP001342418">
    <property type="component" value="Chromosome"/>
</dbReference>